<dbReference type="SMART" id="SM00895">
    <property type="entry name" value="FCD"/>
    <property type="match status" value="1"/>
</dbReference>
<name>A0A6L5YCF7_9BACT</name>
<dbReference type="GO" id="GO:0003677">
    <property type="term" value="F:DNA binding"/>
    <property type="evidence" value="ECO:0007669"/>
    <property type="project" value="UniProtKB-KW"/>
</dbReference>
<dbReference type="PANTHER" id="PTHR43537:SF5">
    <property type="entry name" value="UXU OPERON TRANSCRIPTIONAL REGULATOR"/>
    <property type="match status" value="1"/>
</dbReference>
<dbReference type="InterPro" id="IPR036390">
    <property type="entry name" value="WH_DNA-bd_sf"/>
</dbReference>
<dbReference type="InterPro" id="IPR036388">
    <property type="entry name" value="WH-like_DNA-bd_sf"/>
</dbReference>
<evidence type="ECO:0000313" key="5">
    <source>
        <dbReference type="EMBL" id="MST55941.1"/>
    </source>
</evidence>
<keyword evidence="2" id="KW-0238">DNA-binding</keyword>
<sequence length="221" mass="25360">MPIPQRKQKFVRESAKEKIYRTLQSWIVNGTMKPGERINDQEIAEYFDVSRTPVREALQRLSEQGLVYVEPSKGTHVSPLDENNTFTIYEALALLSGCAARLACQKQKNGDVQKLRELNAVFQKAIEAGENQKLATFDNQFHGYLLEMADNAYISDIIYTLTLHANRCENLYFERGPDKMASVREHNAIIDAIEARESEASGRYAEENWLGFYHRRLAKIL</sequence>
<evidence type="ECO:0000259" key="4">
    <source>
        <dbReference type="PROSITE" id="PS50949"/>
    </source>
</evidence>
<dbReference type="Pfam" id="PF07729">
    <property type="entry name" value="FCD"/>
    <property type="match status" value="1"/>
</dbReference>
<protein>
    <submittedName>
        <fullName evidence="5">GntR family transcriptional regulator</fullName>
    </submittedName>
</protein>
<evidence type="ECO:0000256" key="1">
    <source>
        <dbReference type="ARBA" id="ARBA00023015"/>
    </source>
</evidence>
<dbReference type="CDD" id="cd07377">
    <property type="entry name" value="WHTH_GntR"/>
    <property type="match status" value="1"/>
</dbReference>
<evidence type="ECO:0000256" key="3">
    <source>
        <dbReference type="ARBA" id="ARBA00023163"/>
    </source>
</evidence>
<gene>
    <name evidence="5" type="ORF">FYJ74_07855</name>
</gene>
<dbReference type="InterPro" id="IPR008920">
    <property type="entry name" value="TF_FadR/GntR_C"/>
</dbReference>
<reference evidence="5 6" key="1">
    <citation type="submission" date="2019-08" db="EMBL/GenBank/DDBJ databases">
        <title>In-depth cultivation of the pig gut microbiome towards novel bacterial diversity and tailored functional studies.</title>
        <authorList>
            <person name="Wylensek D."/>
            <person name="Hitch T.C.A."/>
            <person name="Clavel T."/>
        </authorList>
    </citation>
    <scope>NUCLEOTIDE SEQUENCE [LARGE SCALE GENOMIC DNA]</scope>
    <source>
        <strain evidence="5 6">SM-530-WT-4B</strain>
    </source>
</reference>
<dbReference type="PROSITE" id="PS50949">
    <property type="entry name" value="HTH_GNTR"/>
    <property type="match status" value="1"/>
</dbReference>
<accession>A0A6L5YCF7</accession>
<dbReference type="SUPFAM" id="SSF48008">
    <property type="entry name" value="GntR ligand-binding domain-like"/>
    <property type="match status" value="1"/>
</dbReference>
<proteinExistence type="predicted"/>
<evidence type="ECO:0000313" key="6">
    <source>
        <dbReference type="Proteomes" id="UP000473699"/>
    </source>
</evidence>
<dbReference type="InterPro" id="IPR011711">
    <property type="entry name" value="GntR_C"/>
</dbReference>
<dbReference type="EMBL" id="VUNH01000008">
    <property type="protein sequence ID" value="MST55941.1"/>
    <property type="molecule type" value="Genomic_DNA"/>
</dbReference>
<keyword evidence="6" id="KW-1185">Reference proteome</keyword>
<dbReference type="AlphaFoldDB" id="A0A6L5YCF7"/>
<dbReference type="SMART" id="SM00345">
    <property type="entry name" value="HTH_GNTR"/>
    <property type="match status" value="1"/>
</dbReference>
<organism evidence="5 6">
    <name type="scientific">Pyramidobacter porci</name>
    <dbReference type="NCBI Taxonomy" id="2605789"/>
    <lineage>
        <taxon>Bacteria</taxon>
        <taxon>Thermotogati</taxon>
        <taxon>Synergistota</taxon>
        <taxon>Synergistia</taxon>
        <taxon>Synergistales</taxon>
        <taxon>Dethiosulfovibrionaceae</taxon>
        <taxon>Pyramidobacter</taxon>
    </lineage>
</organism>
<feature type="domain" description="HTH gntR-type" evidence="4">
    <location>
        <begin position="13"/>
        <end position="80"/>
    </location>
</feature>
<dbReference type="Gene3D" id="1.10.10.10">
    <property type="entry name" value="Winged helix-like DNA-binding domain superfamily/Winged helix DNA-binding domain"/>
    <property type="match status" value="1"/>
</dbReference>
<evidence type="ECO:0000256" key="2">
    <source>
        <dbReference type="ARBA" id="ARBA00023125"/>
    </source>
</evidence>
<dbReference type="InterPro" id="IPR000524">
    <property type="entry name" value="Tscrpt_reg_HTH_GntR"/>
</dbReference>
<dbReference type="PRINTS" id="PR00035">
    <property type="entry name" value="HTHGNTR"/>
</dbReference>
<dbReference type="Proteomes" id="UP000473699">
    <property type="component" value="Unassembled WGS sequence"/>
</dbReference>
<dbReference type="RefSeq" id="WP_154529030.1">
    <property type="nucleotide sequence ID" value="NZ_JAXDZJ010000162.1"/>
</dbReference>
<keyword evidence="1" id="KW-0805">Transcription regulation</keyword>
<dbReference type="PANTHER" id="PTHR43537">
    <property type="entry name" value="TRANSCRIPTIONAL REGULATOR, GNTR FAMILY"/>
    <property type="match status" value="1"/>
</dbReference>
<comment type="caution">
    <text evidence="5">The sequence shown here is derived from an EMBL/GenBank/DDBJ whole genome shotgun (WGS) entry which is preliminary data.</text>
</comment>
<dbReference type="Gene3D" id="1.20.120.530">
    <property type="entry name" value="GntR ligand-binding domain-like"/>
    <property type="match status" value="1"/>
</dbReference>
<dbReference type="SUPFAM" id="SSF46785">
    <property type="entry name" value="Winged helix' DNA-binding domain"/>
    <property type="match status" value="1"/>
</dbReference>
<keyword evidence="3" id="KW-0804">Transcription</keyword>
<dbReference type="GO" id="GO:0003700">
    <property type="term" value="F:DNA-binding transcription factor activity"/>
    <property type="evidence" value="ECO:0007669"/>
    <property type="project" value="InterPro"/>
</dbReference>
<dbReference type="Pfam" id="PF00392">
    <property type="entry name" value="GntR"/>
    <property type="match status" value="1"/>
</dbReference>